<proteinExistence type="predicted"/>
<dbReference type="AlphaFoldDB" id="A0A060C8I0"/>
<name>A0A060C8I0_9FLAO</name>
<accession>A0A060C8I0</accession>
<protein>
    <submittedName>
        <fullName evidence="3">CAZy families PL1 protein</fullName>
    </submittedName>
</protein>
<dbReference type="EMBL" id="KF124209">
    <property type="protein sequence ID" value="AIA91524.1"/>
    <property type="molecule type" value="Genomic_DNA"/>
</dbReference>
<dbReference type="Pfam" id="PF18962">
    <property type="entry name" value="Por_Secre_tail"/>
    <property type="match status" value="1"/>
</dbReference>
<evidence type="ECO:0000313" key="3">
    <source>
        <dbReference type="EMBL" id="AIA91524.1"/>
    </source>
</evidence>
<sequence>MWDRALYNNDNTGGEWQNAGIQNFDGFQPVEFVYAIVCSEINLNTEELSITDIQLYPNPVTENIHIKSKEEIQKVEIYSTSGNLVFSQNMNNKSIVNVEHLTNGIYLIKITDQKGVAKTAKFIKK</sequence>
<dbReference type="NCBIfam" id="TIGR04183">
    <property type="entry name" value="Por_Secre_tail"/>
    <property type="match status" value="1"/>
</dbReference>
<evidence type="ECO:0000259" key="2">
    <source>
        <dbReference type="Pfam" id="PF18962"/>
    </source>
</evidence>
<organism evidence="3">
    <name type="scientific">uncultured Flavobacteriaceae bacterium</name>
    <dbReference type="NCBI Taxonomy" id="165436"/>
    <lineage>
        <taxon>Bacteria</taxon>
        <taxon>Pseudomonadati</taxon>
        <taxon>Bacteroidota</taxon>
        <taxon>Flavobacteriia</taxon>
        <taxon>Flavobacteriales</taxon>
        <taxon>Flavobacteriaceae</taxon>
        <taxon>environmental samples</taxon>
    </lineage>
</organism>
<dbReference type="InterPro" id="IPR026444">
    <property type="entry name" value="Secre_tail"/>
</dbReference>
<evidence type="ECO:0000256" key="1">
    <source>
        <dbReference type="ARBA" id="ARBA00022729"/>
    </source>
</evidence>
<reference evidence="3" key="1">
    <citation type="journal article" date="2013" name="Environ. Microbiol.">
        <title>Seasonally variable intestinal metagenomes of the red palm weevil (Rhynchophorus ferrugineus).</title>
        <authorList>
            <person name="Jia S."/>
            <person name="Zhang X."/>
            <person name="Zhang G."/>
            <person name="Yin A."/>
            <person name="Zhang S."/>
            <person name="Li F."/>
            <person name="Wang L."/>
            <person name="Zhao D."/>
            <person name="Yun Q."/>
            <person name="Tala"/>
            <person name="Wang J."/>
            <person name="Sun G."/>
            <person name="Baabdullah M."/>
            <person name="Yu X."/>
            <person name="Hu S."/>
            <person name="Al-Mssallem I.S."/>
            <person name="Yu J."/>
        </authorList>
    </citation>
    <scope>NUCLEOTIDE SEQUENCE</scope>
</reference>
<keyword evidence="1" id="KW-0732">Signal</keyword>
<feature type="domain" description="Secretion system C-terminal sorting" evidence="2">
    <location>
        <begin position="55"/>
        <end position="122"/>
    </location>
</feature>